<comment type="caution">
    <text evidence="1">The sequence shown here is derived from an EMBL/GenBank/DDBJ whole genome shotgun (WGS) entry which is preliminary data.</text>
</comment>
<dbReference type="AlphaFoldDB" id="A0A2K3PNB1"/>
<accession>A0A2K3PNB1</accession>
<protein>
    <submittedName>
        <fullName evidence="1">Conserved oligomeric golgi complex subunit 4-like protein</fullName>
    </submittedName>
</protein>
<reference evidence="1 2" key="2">
    <citation type="journal article" date="2017" name="Front. Plant Sci.">
        <title>Gene Classification and Mining of Molecular Markers Useful in Red Clover (Trifolium pratense) Breeding.</title>
        <authorList>
            <person name="Istvanek J."/>
            <person name="Dluhosova J."/>
            <person name="Dluhos P."/>
            <person name="Patkova L."/>
            <person name="Nedelnik J."/>
            <person name="Repkova J."/>
        </authorList>
    </citation>
    <scope>NUCLEOTIDE SEQUENCE [LARGE SCALE GENOMIC DNA]</scope>
    <source>
        <strain evidence="2">cv. Tatra</strain>
        <tissue evidence="1">Young leaves</tissue>
    </source>
</reference>
<name>A0A2K3PNB1_TRIPR</name>
<dbReference type="STRING" id="57577.A0A2K3PNB1"/>
<sequence length="139" mass="16230">MCSCVPYVKKSYIGYEMLKDSVQKKQLEGIVRNKLSVGDQRDHPVILRFVRLYTLLEEILLLMQLVDEVYNEYMISKIKGLTSVDLKLLPHATKAFRNGKAIRIDEHNLDNLATSMVDDVFLFYVLQSWLQMSVLLLRY</sequence>
<proteinExistence type="predicted"/>
<dbReference type="EMBL" id="ASHM01008795">
    <property type="protein sequence ID" value="PNY16772.1"/>
    <property type="molecule type" value="Genomic_DNA"/>
</dbReference>
<evidence type="ECO:0000313" key="1">
    <source>
        <dbReference type="EMBL" id="PNY16772.1"/>
    </source>
</evidence>
<dbReference type="Proteomes" id="UP000236291">
    <property type="component" value="Unassembled WGS sequence"/>
</dbReference>
<evidence type="ECO:0000313" key="2">
    <source>
        <dbReference type="Proteomes" id="UP000236291"/>
    </source>
</evidence>
<organism evidence="1 2">
    <name type="scientific">Trifolium pratense</name>
    <name type="common">Red clover</name>
    <dbReference type="NCBI Taxonomy" id="57577"/>
    <lineage>
        <taxon>Eukaryota</taxon>
        <taxon>Viridiplantae</taxon>
        <taxon>Streptophyta</taxon>
        <taxon>Embryophyta</taxon>
        <taxon>Tracheophyta</taxon>
        <taxon>Spermatophyta</taxon>
        <taxon>Magnoliopsida</taxon>
        <taxon>eudicotyledons</taxon>
        <taxon>Gunneridae</taxon>
        <taxon>Pentapetalae</taxon>
        <taxon>rosids</taxon>
        <taxon>fabids</taxon>
        <taxon>Fabales</taxon>
        <taxon>Fabaceae</taxon>
        <taxon>Papilionoideae</taxon>
        <taxon>50 kb inversion clade</taxon>
        <taxon>NPAAA clade</taxon>
        <taxon>Hologalegina</taxon>
        <taxon>IRL clade</taxon>
        <taxon>Trifolieae</taxon>
        <taxon>Trifolium</taxon>
    </lineage>
</organism>
<reference evidence="1 2" key="1">
    <citation type="journal article" date="2014" name="Am. J. Bot.">
        <title>Genome assembly and annotation for red clover (Trifolium pratense; Fabaceae).</title>
        <authorList>
            <person name="Istvanek J."/>
            <person name="Jaros M."/>
            <person name="Krenek A."/>
            <person name="Repkova J."/>
        </authorList>
    </citation>
    <scope>NUCLEOTIDE SEQUENCE [LARGE SCALE GENOMIC DNA]</scope>
    <source>
        <strain evidence="2">cv. Tatra</strain>
        <tissue evidence="1">Young leaves</tissue>
    </source>
</reference>
<gene>
    <name evidence="1" type="ORF">L195_g013497</name>
</gene>